<evidence type="ECO:0008006" key="3">
    <source>
        <dbReference type="Google" id="ProtNLM"/>
    </source>
</evidence>
<sequence>MFIRMPAVIFREGARSMSRSSGSRSSRSSSSSSRFSGRTRRILGGIRQQRIGRRTLVASNRFDGPYNDPFPAVYKARLRYSSFPQITAGQAGIAGLYKYRANSIYDPDQTGTGHQPYGRDTLATLYNHYVVDSAVITVSPIGACTGKVYGVTVADDSASSLDYSVLLEQKGNTSAIGTAGGTGNQAQIMARYNRRTQWPVFVDTSAPIGASPDEEIYFTVWMADITDQVNDQVKFQVSIEYNVTFYEPKELALS</sequence>
<evidence type="ECO:0000256" key="1">
    <source>
        <dbReference type="SAM" id="MobiDB-lite"/>
    </source>
</evidence>
<name>S4TF15_9VIRU</name>
<evidence type="ECO:0000313" key="2">
    <source>
        <dbReference type="EMBL" id="AGA18278.1"/>
    </source>
</evidence>
<organism evidence="2">
    <name type="scientific">uncultured marine virus</name>
    <dbReference type="NCBI Taxonomy" id="186617"/>
    <lineage>
        <taxon>Viruses</taxon>
        <taxon>environmental samples</taxon>
    </lineage>
</organism>
<accession>S4TF15</accession>
<dbReference type="EMBL" id="JX904166">
    <property type="protein sequence ID" value="AGA18278.1"/>
    <property type="molecule type" value="Genomic_DNA"/>
</dbReference>
<reference evidence="2" key="1">
    <citation type="journal article" date="2013" name="ISME J.">
        <title>Previously unknown and highly divergent ssDNA viruses populate the oceans.</title>
        <authorList>
            <person name="Labonte J.M."/>
            <person name="Suttle C.A."/>
        </authorList>
    </citation>
    <scope>NUCLEOTIDE SEQUENCE</scope>
</reference>
<feature type="region of interest" description="Disordered" evidence="1">
    <location>
        <begin position="14"/>
        <end position="39"/>
    </location>
</feature>
<feature type="compositionally biased region" description="Low complexity" evidence="1">
    <location>
        <begin position="15"/>
        <end position="39"/>
    </location>
</feature>
<protein>
    <recommendedName>
        <fullName evidence="3">Capsid protein</fullName>
    </recommendedName>
</protein>
<proteinExistence type="predicted"/>